<dbReference type="InterPro" id="IPR001753">
    <property type="entry name" value="Enoyl-CoA_hydra/iso"/>
</dbReference>
<reference evidence="3" key="1">
    <citation type="submission" date="2012-09" db="EMBL/GenBank/DDBJ databases">
        <title>Metagenomic Characterization of a Microbial Community in Wastewater Detects High Levels of Antibiotic Resistance.</title>
        <authorList>
            <person name="Abrams M."/>
            <person name="Caldwell A."/>
            <person name="Vandaei E."/>
            <person name="Lee W."/>
            <person name="Perrott J."/>
            <person name="Khan S.Y."/>
            <person name="Ta J."/>
            <person name="Romero D."/>
            <person name="Nguyen V."/>
            <person name="Pourmand N."/>
            <person name="Ouverney C.C."/>
        </authorList>
    </citation>
    <scope>NUCLEOTIDE SEQUENCE</scope>
</reference>
<keyword evidence="3" id="KW-0456">Lyase</keyword>
<proteinExistence type="inferred from homology"/>
<dbReference type="GO" id="GO:0006635">
    <property type="term" value="P:fatty acid beta-oxidation"/>
    <property type="evidence" value="ECO:0007669"/>
    <property type="project" value="TreeGrafter"/>
</dbReference>
<dbReference type="PANTHER" id="PTHR11941">
    <property type="entry name" value="ENOYL-COA HYDRATASE-RELATED"/>
    <property type="match status" value="1"/>
</dbReference>
<accession>L7VTG5</accession>
<dbReference type="CDD" id="cd06558">
    <property type="entry name" value="crotonase-like"/>
    <property type="match status" value="1"/>
</dbReference>
<protein>
    <submittedName>
        <fullName evidence="3">Enoyl-CoA hydratase</fullName>
        <ecNumber evidence="3">4.2.1.17</ecNumber>
    </submittedName>
</protein>
<dbReference type="InterPro" id="IPR029045">
    <property type="entry name" value="ClpP/crotonase-like_dom_sf"/>
</dbReference>
<evidence type="ECO:0000256" key="1">
    <source>
        <dbReference type="ARBA" id="ARBA00005254"/>
    </source>
</evidence>
<evidence type="ECO:0000256" key="2">
    <source>
        <dbReference type="RuleBase" id="RU003707"/>
    </source>
</evidence>
<dbReference type="InterPro" id="IPR018376">
    <property type="entry name" value="Enoyl-CoA_hyd/isom_CS"/>
</dbReference>
<dbReference type="EC" id="4.2.1.17" evidence="3"/>
<dbReference type="SUPFAM" id="SSF52096">
    <property type="entry name" value="ClpP/crotonase"/>
    <property type="match status" value="1"/>
</dbReference>
<dbReference type="GO" id="GO:0004300">
    <property type="term" value="F:enoyl-CoA hydratase activity"/>
    <property type="evidence" value="ECO:0007669"/>
    <property type="project" value="UniProtKB-EC"/>
</dbReference>
<evidence type="ECO:0000313" key="3">
    <source>
        <dbReference type="EMBL" id="AGC72417.1"/>
    </source>
</evidence>
<sequence>MTRGPDLLAVDRAERTATVTFGRPPLNILDLELLAALDAAVARLAEDTALQVVFVRGAGEKAFSAGVSVQDHTPDKIDRMLLSFHGALARLRDLEALTVALVDGHCLGGGMELAMICDLVLATERSRFGQPEIALGCYPPVAAALYPQRIGSGRTLELLLSGRTLDCAEAMALGFVHERVADRAALDARAQELDATVLRHSAAVTRLTKRAVRAGENRPYTPALAFAERLYLTELTATADMGEGIQAFLEKRPPVWRHR</sequence>
<dbReference type="EMBL" id="JX649901">
    <property type="protein sequence ID" value="AGC72417.1"/>
    <property type="molecule type" value="Genomic_DNA"/>
</dbReference>
<comment type="similarity">
    <text evidence="1 2">Belongs to the enoyl-CoA hydratase/isomerase family.</text>
</comment>
<dbReference type="Gene3D" id="3.90.226.10">
    <property type="entry name" value="2-enoyl-CoA Hydratase, Chain A, domain 1"/>
    <property type="match status" value="1"/>
</dbReference>
<dbReference type="Pfam" id="PF00378">
    <property type="entry name" value="ECH_1"/>
    <property type="match status" value="1"/>
</dbReference>
<name>L7VTG5_9BACT</name>
<dbReference type="PANTHER" id="PTHR11941:SF54">
    <property type="entry name" value="ENOYL-COA HYDRATASE, MITOCHONDRIAL"/>
    <property type="match status" value="1"/>
</dbReference>
<organism evidence="3">
    <name type="scientific">uncultured bacterium A1Q1_fos_2037</name>
    <dbReference type="NCBI Taxonomy" id="1256558"/>
    <lineage>
        <taxon>Bacteria</taxon>
        <taxon>environmental samples</taxon>
    </lineage>
</organism>
<dbReference type="PROSITE" id="PS00166">
    <property type="entry name" value="ENOYL_COA_HYDRATASE"/>
    <property type="match status" value="1"/>
</dbReference>
<dbReference type="AlphaFoldDB" id="L7VTG5"/>